<reference evidence="9 10" key="1">
    <citation type="submission" date="2014-09" db="EMBL/GenBank/DDBJ databases">
        <authorList>
            <person name="Magalhaes I.L.F."/>
            <person name="Oliveira U."/>
            <person name="Santos F.R."/>
            <person name="Vidigal T.H.D.A."/>
            <person name="Brescovit A.D."/>
            <person name="Santos A.J."/>
        </authorList>
    </citation>
    <scope>NUCLEOTIDE SEQUENCE [LARGE SCALE GENOMIC DNA]</scope>
</reference>
<feature type="compositionally biased region" description="Basic and acidic residues" evidence="7">
    <location>
        <begin position="297"/>
        <end position="323"/>
    </location>
</feature>
<evidence type="ECO:0000256" key="6">
    <source>
        <dbReference type="ARBA" id="ARBA00022840"/>
    </source>
</evidence>
<feature type="region of interest" description="Disordered" evidence="7">
    <location>
        <begin position="502"/>
        <end position="565"/>
    </location>
</feature>
<evidence type="ECO:0000313" key="10">
    <source>
        <dbReference type="Proteomes" id="UP000054845"/>
    </source>
</evidence>
<feature type="compositionally biased region" description="Low complexity" evidence="7">
    <location>
        <begin position="43"/>
        <end position="58"/>
    </location>
</feature>
<proteinExistence type="inferred from homology"/>
<keyword evidence="3" id="KW-0808">Transferase</keyword>
<feature type="region of interest" description="Disordered" evidence="7">
    <location>
        <begin position="360"/>
        <end position="384"/>
    </location>
</feature>
<feature type="compositionally biased region" description="Low complexity" evidence="7">
    <location>
        <begin position="156"/>
        <end position="165"/>
    </location>
</feature>
<feature type="compositionally biased region" description="Low complexity" evidence="7">
    <location>
        <begin position="209"/>
        <end position="220"/>
    </location>
</feature>
<evidence type="ECO:0000259" key="8">
    <source>
        <dbReference type="PROSITE" id="PS50011"/>
    </source>
</evidence>
<keyword evidence="5 9" id="KW-0418">Kinase</keyword>
<dbReference type="SMART" id="SM00220">
    <property type="entry name" value="S_TKc"/>
    <property type="match status" value="1"/>
</dbReference>
<feature type="region of interest" description="Disordered" evidence="7">
    <location>
        <begin position="1"/>
        <end position="24"/>
    </location>
</feature>
<accession>A0A0P1BMU3</accession>
<organism evidence="9 10">
    <name type="scientific">Ceraceosorus bombacis</name>
    <dbReference type="NCBI Taxonomy" id="401625"/>
    <lineage>
        <taxon>Eukaryota</taxon>
        <taxon>Fungi</taxon>
        <taxon>Dikarya</taxon>
        <taxon>Basidiomycota</taxon>
        <taxon>Ustilaginomycotina</taxon>
        <taxon>Exobasidiomycetes</taxon>
        <taxon>Ceraceosorales</taxon>
        <taxon>Ceraceosoraceae</taxon>
        <taxon>Ceraceosorus</taxon>
    </lineage>
</organism>
<feature type="compositionally biased region" description="Basic and acidic residues" evidence="7">
    <location>
        <begin position="59"/>
        <end position="75"/>
    </location>
</feature>
<name>A0A0P1BMU3_9BASI</name>
<dbReference type="PANTHER" id="PTHR24346:SF82">
    <property type="entry name" value="KP78A-RELATED"/>
    <property type="match status" value="1"/>
</dbReference>
<feature type="region of interest" description="Disordered" evidence="7">
    <location>
        <begin position="284"/>
        <end position="344"/>
    </location>
</feature>
<dbReference type="Proteomes" id="UP000054845">
    <property type="component" value="Unassembled WGS sequence"/>
</dbReference>
<feature type="compositionally biased region" description="Low complexity" evidence="7">
    <location>
        <begin position="406"/>
        <end position="419"/>
    </location>
</feature>
<dbReference type="Pfam" id="PF00069">
    <property type="entry name" value="Pkinase"/>
    <property type="match status" value="1"/>
</dbReference>
<feature type="compositionally biased region" description="Acidic residues" evidence="7">
    <location>
        <begin position="643"/>
        <end position="653"/>
    </location>
</feature>
<feature type="region of interest" description="Disordered" evidence="7">
    <location>
        <begin position="577"/>
        <end position="610"/>
    </location>
</feature>
<keyword evidence="2" id="KW-0723">Serine/threonine-protein kinase</keyword>
<keyword evidence="6" id="KW-0067">ATP-binding</keyword>
<dbReference type="PANTHER" id="PTHR24346">
    <property type="entry name" value="MAP/MICROTUBULE AFFINITY-REGULATING KINASE"/>
    <property type="match status" value="1"/>
</dbReference>
<dbReference type="GO" id="GO:0005737">
    <property type="term" value="C:cytoplasm"/>
    <property type="evidence" value="ECO:0007669"/>
    <property type="project" value="TreeGrafter"/>
</dbReference>
<protein>
    <submittedName>
        <fullName evidence="9">Related to snf1-related protein kinase kin10</fullName>
    </submittedName>
</protein>
<dbReference type="Gene3D" id="1.10.510.10">
    <property type="entry name" value="Transferase(Phosphotransferase) domain 1"/>
    <property type="match status" value="1"/>
</dbReference>
<feature type="compositionally biased region" description="Low complexity" evidence="7">
    <location>
        <begin position="107"/>
        <end position="149"/>
    </location>
</feature>
<feature type="compositionally biased region" description="Polar residues" evidence="7">
    <location>
        <begin position="229"/>
        <end position="243"/>
    </location>
</feature>
<sequence length="1073" mass="111384">MSVPHLPPQDNGTDVRHLASTSAAAVTTPTAATFAARGAMASSNAIAQSSAGASSALAESRRQSEGRPHVPRLETDAAALGFASPSRPFADSKQSGFAEDAPLVLASESTSKQSTSSKTGAFFGSNGGASSTPILPASASGSSSFAGWSSHRRETSATSSVSSAVGNQSLVGDTSARLGHSSSTFSIGSLDSVGGISTSGPEGATGIVRQGSSGRAASGRWAGGFGSSLQTPSTGDLSSASSTRSRRVWEEFEGKPITPLPSPGVVAASNQAAGLGYFESRSAGLGANDQASTSRSSLERQGRPSHDFMSRTHSQEQEEHAEPETPVSRNRAFFGSSAPSPLGQISSPVSASSFFFSSAAPKATPAPAPSRGATAPRAASGGGSWLARGAIGAGTDEVARPEFALSPPATLASAPNANLRGPSRLPTMPVAGMPISGTSSVASTPPASLAQAPMESLASAMTGHAIPPWIKQSPPPSTTTRAFVQNPQLALAERMSSLPSAALGAGDANRTGDAPHPQAPSQGHGPILTPETQFARIGVSDPPVLEPAPARSRNGSSQSAAEVAGDRADSLLLPAAQRRGGASRHVHGPSENASGSSFLPVAASSSGAAGPRVELGSGAAIDGARRQSAATITGMGTGTGTDADADVEEEEDANEGRVGQYVIERTLGMGAFSRVVLARRIARDAIPNSDTNRSRMHSPTTASKENAAAEAFGNANGKSAAQPGQQLVALKMLEREPCAQNERMRVSWVREVEVLKHISHPSIVRFIASFSTPRHHNLVLEHVDGGELFEFLAKYHPMLAAREWLVRRVFGEVAHAVGWMHSIHLVHRDIKLENIILTKDIFAAVAGQNVAPADVAPVPLLKISDFGLSRFVDPASPMLETRCGSEEYAAPELIIGKRYDGRATDVWALGVVLYALICGFLPFLEDSAGGGVAAAAAREGGQERSARERKAHLLRIAKGDLRWPALTNEACLDMPRAPTPPSNRLVTPAARHITARLLRRDANKRAAAWDVFEDAWMLHGSFPPEQPESSALGQKTNTLTAICLHNPRSGQGQRWLQEHARVIGAVADVARDD</sequence>
<dbReference type="InterPro" id="IPR008271">
    <property type="entry name" value="Ser/Thr_kinase_AS"/>
</dbReference>
<dbReference type="GO" id="GO:0005524">
    <property type="term" value="F:ATP binding"/>
    <property type="evidence" value="ECO:0007669"/>
    <property type="project" value="UniProtKB-KW"/>
</dbReference>
<dbReference type="OrthoDB" id="289250at2759"/>
<dbReference type="PROSITE" id="PS00108">
    <property type="entry name" value="PROTEIN_KINASE_ST"/>
    <property type="match status" value="1"/>
</dbReference>
<dbReference type="GO" id="GO:0004674">
    <property type="term" value="F:protein serine/threonine kinase activity"/>
    <property type="evidence" value="ECO:0007669"/>
    <property type="project" value="UniProtKB-KW"/>
</dbReference>
<keyword evidence="4" id="KW-0547">Nucleotide-binding</keyword>
<evidence type="ECO:0000256" key="4">
    <source>
        <dbReference type="ARBA" id="ARBA00022741"/>
    </source>
</evidence>
<dbReference type="PROSITE" id="PS50011">
    <property type="entry name" value="PROTEIN_KINASE_DOM"/>
    <property type="match status" value="1"/>
</dbReference>
<feature type="region of interest" description="Disordered" evidence="7">
    <location>
        <begin position="406"/>
        <end position="431"/>
    </location>
</feature>
<dbReference type="InterPro" id="IPR000719">
    <property type="entry name" value="Prot_kinase_dom"/>
</dbReference>
<evidence type="ECO:0000256" key="3">
    <source>
        <dbReference type="ARBA" id="ARBA00022679"/>
    </source>
</evidence>
<dbReference type="EMBL" id="CCYA01000265">
    <property type="protein sequence ID" value="CEH17483.1"/>
    <property type="molecule type" value="Genomic_DNA"/>
</dbReference>
<feature type="region of interest" description="Disordered" evidence="7">
    <location>
        <begin position="43"/>
        <end position="95"/>
    </location>
</feature>
<keyword evidence="10" id="KW-1185">Reference proteome</keyword>
<dbReference type="SUPFAM" id="SSF56112">
    <property type="entry name" value="Protein kinase-like (PK-like)"/>
    <property type="match status" value="1"/>
</dbReference>
<comment type="similarity">
    <text evidence="1">Belongs to the protein kinase superfamily. CAMK Ser/Thr protein kinase family. NIM1 subfamily.</text>
</comment>
<evidence type="ECO:0000256" key="2">
    <source>
        <dbReference type="ARBA" id="ARBA00022527"/>
    </source>
</evidence>
<evidence type="ECO:0000256" key="7">
    <source>
        <dbReference type="SAM" id="MobiDB-lite"/>
    </source>
</evidence>
<feature type="region of interest" description="Disordered" evidence="7">
    <location>
        <begin position="629"/>
        <end position="656"/>
    </location>
</feature>
<dbReference type="STRING" id="401625.A0A0P1BMU3"/>
<dbReference type="GO" id="GO:0035556">
    <property type="term" value="P:intracellular signal transduction"/>
    <property type="evidence" value="ECO:0007669"/>
    <property type="project" value="TreeGrafter"/>
</dbReference>
<feature type="domain" description="Protein kinase" evidence="8">
    <location>
        <begin position="661"/>
        <end position="1017"/>
    </location>
</feature>
<evidence type="ECO:0000313" key="9">
    <source>
        <dbReference type="EMBL" id="CEH17483.1"/>
    </source>
</evidence>
<feature type="region of interest" description="Disordered" evidence="7">
    <location>
        <begin position="107"/>
        <end position="266"/>
    </location>
</feature>
<feature type="compositionally biased region" description="Polar residues" evidence="7">
    <location>
        <begin position="180"/>
        <end position="200"/>
    </location>
</feature>
<dbReference type="InterPro" id="IPR011009">
    <property type="entry name" value="Kinase-like_dom_sf"/>
</dbReference>
<evidence type="ECO:0000256" key="5">
    <source>
        <dbReference type="ARBA" id="ARBA00022777"/>
    </source>
</evidence>
<evidence type="ECO:0000256" key="1">
    <source>
        <dbReference type="ARBA" id="ARBA00010791"/>
    </source>
</evidence>
<dbReference type="AlphaFoldDB" id="A0A0P1BMU3"/>